<dbReference type="Pfam" id="PF06441">
    <property type="entry name" value="EHN"/>
    <property type="match status" value="1"/>
</dbReference>
<dbReference type="InterPro" id="IPR016292">
    <property type="entry name" value="Epoxide_hydrolase"/>
</dbReference>
<protein>
    <submittedName>
        <fullName evidence="6">Multidrug MFS transporter</fullName>
    </submittedName>
</protein>
<dbReference type="InterPro" id="IPR000639">
    <property type="entry name" value="Epox_hydrolase-like"/>
</dbReference>
<dbReference type="AlphaFoldDB" id="A0A0C1L3M5"/>
<dbReference type="InterPro" id="IPR010497">
    <property type="entry name" value="Epoxide_hydro_N"/>
</dbReference>
<evidence type="ECO:0000256" key="2">
    <source>
        <dbReference type="ARBA" id="ARBA00022797"/>
    </source>
</evidence>
<dbReference type="InterPro" id="IPR029058">
    <property type="entry name" value="AB_hydrolase_fold"/>
</dbReference>
<dbReference type="GO" id="GO:0097176">
    <property type="term" value="P:epoxide metabolic process"/>
    <property type="evidence" value="ECO:0007669"/>
    <property type="project" value="TreeGrafter"/>
</dbReference>
<dbReference type="Proteomes" id="UP000031408">
    <property type="component" value="Unassembled WGS sequence"/>
</dbReference>
<comment type="caution">
    <text evidence="6">The sequence shown here is derived from an EMBL/GenBank/DDBJ whole genome shotgun (WGS) entry which is preliminary data.</text>
</comment>
<evidence type="ECO:0000256" key="3">
    <source>
        <dbReference type="ARBA" id="ARBA00022801"/>
    </source>
</evidence>
<evidence type="ECO:0000313" key="6">
    <source>
        <dbReference type="EMBL" id="KIC94196.1"/>
    </source>
</evidence>
<accession>A0A0C1L3M5</accession>
<organism evidence="6 7">
    <name type="scientific">Flavihumibacter solisilvae</name>
    <dbReference type="NCBI Taxonomy" id="1349421"/>
    <lineage>
        <taxon>Bacteria</taxon>
        <taxon>Pseudomonadati</taxon>
        <taxon>Bacteroidota</taxon>
        <taxon>Chitinophagia</taxon>
        <taxon>Chitinophagales</taxon>
        <taxon>Chitinophagaceae</taxon>
        <taxon>Flavihumibacter</taxon>
    </lineage>
</organism>
<dbReference type="PRINTS" id="PR00412">
    <property type="entry name" value="EPOXHYDRLASE"/>
</dbReference>
<feature type="active site" description="Nucleophile" evidence="4">
    <location>
        <position position="177"/>
    </location>
</feature>
<dbReference type="SUPFAM" id="SSF53474">
    <property type="entry name" value="alpha/beta-Hydrolases"/>
    <property type="match status" value="1"/>
</dbReference>
<name>A0A0C1L3M5_9BACT</name>
<dbReference type="STRING" id="1349421.OI18_13260"/>
<comment type="similarity">
    <text evidence="1">Belongs to the peptidase S33 family.</text>
</comment>
<proteinExistence type="inferred from homology"/>
<evidence type="ECO:0000256" key="4">
    <source>
        <dbReference type="PIRSR" id="PIRSR001112-1"/>
    </source>
</evidence>
<keyword evidence="2" id="KW-0058">Aromatic hydrocarbons catabolism</keyword>
<evidence type="ECO:0000256" key="1">
    <source>
        <dbReference type="ARBA" id="ARBA00010088"/>
    </source>
</evidence>
<dbReference type="PANTHER" id="PTHR21661">
    <property type="entry name" value="EPOXIDE HYDROLASE 1-RELATED"/>
    <property type="match status" value="1"/>
</dbReference>
<keyword evidence="7" id="KW-1185">Reference proteome</keyword>
<sequence length="403" mass="45542">MDIRPFKVTIPQSELDELKRRILATRFPERETVNDISQGIQLSTIEELAKFWANEYDWRKVETKLNSYPNFLTEINGVDIHFIHARSNHENARPILLAHGWPGTIIEHLKIIDPLINPTAYGGNESDAFHVVLPSFPGYGFSGKPTTTGWDPGQIAVAWATLMNRLGYDRYFLHGTDWGAITVDLLAAQFPENIIGLHSNMPGVVPDNIHQASATGAPVPAGLTQEEQRAYEQLSKAYKNVHYAYYLASRPQALAGLIDSPIGLAAFLLDPITALFYPPATELFQNADNEKPDARLFSVYDEGLSRNDLLDIITLFWFTKSGVSASRIYWENKFPFFTPKGVKVPTAVSVFPGELYQAPKSWSEQAYPNLVYYRQEEKGAHFPSWERPQRIIDALRTGFRTLR</sequence>
<dbReference type="EMBL" id="JSVC01000015">
    <property type="protein sequence ID" value="KIC94196.1"/>
    <property type="molecule type" value="Genomic_DNA"/>
</dbReference>
<dbReference type="Gene3D" id="3.40.50.1820">
    <property type="entry name" value="alpha/beta hydrolase"/>
    <property type="match status" value="1"/>
</dbReference>
<keyword evidence="3" id="KW-0378">Hydrolase</keyword>
<feature type="domain" description="Epoxide hydrolase N-terminal" evidence="5">
    <location>
        <begin position="3"/>
        <end position="107"/>
    </location>
</feature>
<evidence type="ECO:0000259" key="5">
    <source>
        <dbReference type="Pfam" id="PF06441"/>
    </source>
</evidence>
<gene>
    <name evidence="6" type="ORF">OI18_13260</name>
</gene>
<evidence type="ECO:0000313" key="7">
    <source>
        <dbReference type="Proteomes" id="UP000031408"/>
    </source>
</evidence>
<feature type="active site" description="Proton acceptor" evidence="4">
    <location>
        <position position="381"/>
    </location>
</feature>
<dbReference type="PANTHER" id="PTHR21661:SF35">
    <property type="entry name" value="EPOXIDE HYDROLASE"/>
    <property type="match status" value="1"/>
</dbReference>
<dbReference type="GO" id="GO:0004301">
    <property type="term" value="F:epoxide hydrolase activity"/>
    <property type="evidence" value="ECO:0007669"/>
    <property type="project" value="TreeGrafter"/>
</dbReference>
<feature type="active site" description="Proton donor" evidence="4">
    <location>
        <position position="329"/>
    </location>
</feature>
<dbReference type="PIRSF" id="PIRSF001112">
    <property type="entry name" value="Epoxide_hydrolase"/>
    <property type="match status" value="1"/>
</dbReference>
<reference evidence="6 7" key="1">
    <citation type="submission" date="2014-11" db="EMBL/GenBank/DDBJ databases">
        <title>Genome sequence of Flavihumibacter solisilvae 3-3.</title>
        <authorList>
            <person name="Zhou G."/>
            <person name="Li M."/>
            <person name="Wang G."/>
        </authorList>
    </citation>
    <scope>NUCLEOTIDE SEQUENCE [LARGE SCALE GENOMIC DNA]</scope>
    <source>
        <strain evidence="6 7">3-3</strain>
    </source>
</reference>